<evidence type="ECO:0000256" key="1">
    <source>
        <dbReference type="SAM" id="MobiDB-lite"/>
    </source>
</evidence>
<feature type="compositionally biased region" description="Acidic residues" evidence="1">
    <location>
        <begin position="7"/>
        <end position="22"/>
    </location>
</feature>
<sequence length="45" mass="5099">AKHTNDDNDDEEVDSELGELEQDSQNTEMDIDETEILESLDMSAK</sequence>
<evidence type="ECO:0000313" key="3">
    <source>
        <dbReference type="Proteomes" id="UP000663824"/>
    </source>
</evidence>
<name>A0A816UKR0_9BILA</name>
<feature type="compositionally biased region" description="Acidic residues" evidence="1">
    <location>
        <begin position="29"/>
        <end position="38"/>
    </location>
</feature>
<reference evidence="2" key="1">
    <citation type="submission" date="2021-02" db="EMBL/GenBank/DDBJ databases">
        <authorList>
            <person name="Nowell W R."/>
        </authorList>
    </citation>
    <scope>NUCLEOTIDE SEQUENCE</scope>
</reference>
<dbReference type="EMBL" id="CAJNRE010012752">
    <property type="protein sequence ID" value="CAF2113184.1"/>
    <property type="molecule type" value="Genomic_DNA"/>
</dbReference>
<comment type="caution">
    <text evidence="2">The sequence shown here is derived from an EMBL/GenBank/DDBJ whole genome shotgun (WGS) entry which is preliminary data.</text>
</comment>
<organism evidence="2 3">
    <name type="scientific">Rotaria magnacalcarata</name>
    <dbReference type="NCBI Taxonomy" id="392030"/>
    <lineage>
        <taxon>Eukaryota</taxon>
        <taxon>Metazoa</taxon>
        <taxon>Spiralia</taxon>
        <taxon>Gnathifera</taxon>
        <taxon>Rotifera</taxon>
        <taxon>Eurotatoria</taxon>
        <taxon>Bdelloidea</taxon>
        <taxon>Philodinida</taxon>
        <taxon>Philodinidae</taxon>
        <taxon>Rotaria</taxon>
    </lineage>
</organism>
<evidence type="ECO:0000313" key="2">
    <source>
        <dbReference type="EMBL" id="CAF2113184.1"/>
    </source>
</evidence>
<protein>
    <submittedName>
        <fullName evidence="2">Uncharacterized protein</fullName>
    </submittedName>
</protein>
<dbReference type="Proteomes" id="UP000663824">
    <property type="component" value="Unassembled WGS sequence"/>
</dbReference>
<feature type="region of interest" description="Disordered" evidence="1">
    <location>
        <begin position="1"/>
        <end position="45"/>
    </location>
</feature>
<dbReference type="AlphaFoldDB" id="A0A816UKR0"/>
<gene>
    <name evidence="2" type="ORF">MBJ925_LOCUS24530</name>
</gene>
<proteinExistence type="predicted"/>
<accession>A0A816UKR0</accession>
<feature type="non-terminal residue" evidence="2">
    <location>
        <position position="1"/>
    </location>
</feature>